<evidence type="ECO:0000313" key="2">
    <source>
        <dbReference type="Proteomes" id="UP000824002"/>
    </source>
</evidence>
<sequence length="171" mass="18802">MSAICGLDCAQCGFRDQCEGCAETGGKPFGGSCVLAACCLEKGCENCGKVFEAPCRLKEELVREFNALGIGDMEEVRDLNALVGSYINLEYTLPRGQKIKLWDDSRVYLGNQLCKKDGSGRCYGLTADENYLLVCEYGENGSDPEIVVYRRRRKACGLPNVEKWGGTEVKE</sequence>
<organism evidence="1 2">
    <name type="scientific">Candidatus Merdivicinus excrementipullorum</name>
    <dbReference type="NCBI Taxonomy" id="2840867"/>
    <lineage>
        <taxon>Bacteria</taxon>
        <taxon>Bacillati</taxon>
        <taxon>Bacillota</taxon>
        <taxon>Clostridia</taxon>
        <taxon>Eubacteriales</taxon>
        <taxon>Oscillospiraceae</taxon>
        <taxon>Oscillospiraceae incertae sedis</taxon>
        <taxon>Candidatus Merdivicinus</taxon>
    </lineage>
</organism>
<reference evidence="1" key="1">
    <citation type="submission" date="2020-10" db="EMBL/GenBank/DDBJ databases">
        <authorList>
            <person name="Gilroy R."/>
        </authorList>
    </citation>
    <scope>NUCLEOTIDE SEQUENCE</scope>
    <source>
        <strain evidence="1">CHK199-13235</strain>
    </source>
</reference>
<reference evidence="1" key="2">
    <citation type="journal article" date="2021" name="PeerJ">
        <title>Extensive microbial diversity within the chicken gut microbiome revealed by metagenomics and culture.</title>
        <authorList>
            <person name="Gilroy R."/>
            <person name="Ravi A."/>
            <person name="Getino M."/>
            <person name="Pursley I."/>
            <person name="Horton D.L."/>
            <person name="Alikhan N.F."/>
            <person name="Baker D."/>
            <person name="Gharbi K."/>
            <person name="Hall N."/>
            <person name="Watson M."/>
            <person name="Adriaenssens E.M."/>
            <person name="Foster-Nyarko E."/>
            <person name="Jarju S."/>
            <person name="Secka A."/>
            <person name="Antonio M."/>
            <person name="Oren A."/>
            <person name="Chaudhuri R.R."/>
            <person name="La Ragione R."/>
            <person name="Hildebrand F."/>
            <person name="Pallen M.J."/>
        </authorList>
    </citation>
    <scope>NUCLEOTIDE SEQUENCE</scope>
    <source>
        <strain evidence="1">CHK199-13235</strain>
    </source>
</reference>
<dbReference type="AlphaFoldDB" id="A0A9D1FL56"/>
<comment type="caution">
    <text evidence="1">The sequence shown here is derived from an EMBL/GenBank/DDBJ whole genome shotgun (WGS) entry which is preliminary data.</text>
</comment>
<dbReference type="Proteomes" id="UP000824002">
    <property type="component" value="Unassembled WGS sequence"/>
</dbReference>
<evidence type="ECO:0000313" key="1">
    <source>
        <dbReference type="EMBL" id="HIS75599.1"/>
    </source>
</evidence>
<accession>A0A9D1FL56</accession>
<dbReference type="EMBL" id="DVJP01000018">
    <property type="protein sequence ID" value="HIS75599.1"/>
    <property type="molecule type" value="Genomic_DNA"/>
</dbReference>
<gene>
    <name evidence="1" type="ORF">IAB51_02205</name>
</gene>
<proteinExistence type="predicted"/>
<name>A0A9D1FL56_9FIRM</name>
<protein>
    <submittedName>
        <fullName evidence="1">DUF3795 domain-containing protein</fullName>
    </submittedName>
</protein>